<dbReference type="EMBL" id="MU157994">
    <property type="protein sequence ID" value="KAF9521744.1"/>
    <property type="molecule type" value="Genomic_DNA"/>
</dbReference>
<gene>
    <name evidence="1" type="ORF">CPB83DRAFT_184715</name>
</gene>
<organism evidence="1 2">
    <name type="scientific">Crepidotus variabilis</name>
    <dbReference type="NCBI Taxonomy" id="179855"/>
    <lineage>
        <taxon>Eukaryota</taxon>
        <taxon>Fungi</taxon>
        <taxon>Dikarya</taxon>
        <taxon>Basidiomycota</taxon>
        <taxon>Agaricomycotina</taxon>
        <taxon>Agaricomycetes</taxon>
        <taxon>Agaricomycetidae</taxon>
        <taxon>Agaricales</taxon>
        <taxon>Agaricineae</taxon>
        <taxon>Crepidotaceae</taxon>
        <taxon>Crepidotus</taxon>
    </lineage>
</organism>
<evidence type="ECO:0000313" key="1">
    <source>
        <dbReference type="EMBL" id="KAF9521744.1"/>
    </source>
</evidence>
<keyword evidence="2" id="KW-1185">Reference proteome</keyword>
<name>A0A9P6E3B2_9AGAR</name>
<evidence type="ECO:0000313" key="2">
    <source>
        <dbReference type="Proteomes" id="UP000807306"/>
    </source>
</evidence>
<accession>A0A9P6E3B2</accession>
<dbReference type="AlphaFoldDB" id="A0A9P6E3B2"/>
<sequence length="89" mass="10444">MSRTSRHTLLFFTPPALLASFNLRRKFSAPKHGDRAMRFCFRQTYLCFYSSGTLKLPTTPPMQPRVRPPNQHDCWPLGFVTVWRSILCR</sequence>
<proteinExistence type="predicted"/>
<reference evidence="1" key="1">
    <citation type="submission" date="2020-11" db="EMBL/GenBank/DDBJ databases">
        <authorList>
            <consortium name="DOE Joint Genome Institute"/>
            <person name="Ahrendt S."/>
            <person name="Riley R."/>
            <person name="Andreopoulos W."/>
            <person name="Labutti K."/>
            <person name="Pangilinan J."/>
            <person name="Ruiz-Duenas F.J."/>
            <person name="Barrasa J.M."/>
            <person name="Sanchez-Garcia M."/>
            <person name="Camarero S."/>
            <person name="Miyauchi S."/>
            <person name="Serrano A."/>
            <person name="Linde D."/>
            <person name="Babiker R."/>
            <person name="Drula E."/>
            <person name="Ayuso-Fernandez I."/>
            <person name="Pacheco R."/>
            <person name="Padilla G."/>
            <person name="Ferreira P."/>
            <person name="Barriuso J."/>
            <person name="Kellner H."/>
            <person name="Castanera R."/>
            <person name="Alfaro M."/>
            <person name="Ramirez L."/>
            <person name="Pisabarro A.G."/>
            <person name="Kuo A."/>
            <person name="Tritt A."/>
            <person name="Lipzen A."/>
            <person name="He G."/>
            <person name="Yan M."/>
            <person name="Ng V."/>
            <person name="Cullen D."/>
            <person name="Martin F."/>
            <person name="Rosso M.-N."/>
            <person name="Henrissat B."/>
            <person name="Hibbett D."/>
            <person name="Martinez A.T."/>
            <person name="Grigoriev I.V."/>
        </authorList>
    </citation>
    <scope>NUCLEOTIDE SEQUENCE</scope>
    <source>
        <strain evidence="1">CBS 506.95</strain>
    </source>
</reference>
<protein>
    <submittedName>
        <fullName evidence="1">Uncharacterized protein</fullName>
    </submittedName>
</protein>
<comment type="caution">
    <text evidence="1">The sequence shown here is derived from an EMBL/GenBank/DDBJ whole genome shotgun (WGS) entry which is preliminary data.</text>
</comment>
<dbReference type="Proteomes" id="UP000807306">
    <property type="component" value="Unassembled WGS sequence"/>
</dbReference>